<organism evidence="2 3">
    <name type="scientific">Hordeum vulgare subsp. vulgare</name>
    <name type="common">Domesticated barley</name>
    <dbReference type="NCBI Taxonomy" id="112509"/>
    <lineage>
        <taxon>Eukaryota</taxon>
        <taxon>Viridiplantae</taxon>
        <taxon>Streptophyta</taxon>
        <taxon>Embryophyta</taxon>
        <taxon>Tracheophyta</taxon>
        <taxon>Spermatophyta</taxon>
        <taxon>Magnoliopsida</taxon>
        <taxon>Liliopsida</taxon>
        <taxon>Poales</taxon>
        <taxon>Poaceae</taxon>
        <taxon>BOP clade</taxon>
        <taxon>Pooideae</taxon>
        <taxon>Triticodae</taxon>
        <taxon>Triticeae</taxon>
        <taxon>Hordeinae</taxon>
        <taxon>Hordeum</taxon>
    </lineage>
</organism>
<feature type="compositionally biased region" description="Basic and acidic residues" evidence="1">
    <location>
        <begin position="25"/>
        <end position="34"/>
    </location>
</feature>
<sequence>MTACKQTASTGTDVTMDEADSNSAAKRDGAEERKPRTKCRKGKKVKGKLAVKSNGAEKPKTHDLSDVTRGLAAMSIAMENPLDEQLAKLALFTYQDVFWMDNFKGVYDKPSVDAIRKKAAENWEFFNDSVRQPASNLLYAD</sequence>
<reference evidence="2" key="3">
    <citation type="submission" date="2022-01" db="UniProtKB">
        <authorList>
            <consortium name="EnsemblPlants"/>
        </authorList>
    </citation>
    <scope>IDENTIFICATION</scope>
    <source>
        <strain evidence="2">subsp. vulgare</strain>
    </source>
</reference>
<proteinExistence type="predicted"/>
<evidence type="ECO:0000313" key="2">
    <source>
        <dbReference type="EnsemblPlants" id="HORVU.MOREX.r3.2HG0175780.1"/>
    </source>
</evidence>
<dbReference type="AlphaFoldDB" id="A0A8I6WPZ8"/>
<reference evidence="3" key="1">
    <citation type="journal article" date="2012" name="Nature">
        <title>A physical, genetic and functional sequence assembly of the barley genome.</title>
        <authorList>
            <consortium name="The International Barley Genome Sequencing Consortium"/>
            <person name="Mayer K.F."/>
            <person name="Waugh R."/>
            <person name="Brown J.W."/>
            <person name="Schulman A."/>
            <person name="Langridge P."/>
            <person name="Platzer M."/>
            <person name="Fincher G.B."/>
            <person name="Muehlbauer G.J."/>
            <person name="Sato K."/>
            <person name="Close T.J."/>
            <person name="Wise R.P."/>
            <person name="Stein N."/>
        </authorList>
    </citation>
    <scope>NUCLEOTIDE SEQUENCE [LARGE SCALE GENOMIC DNA]</scope>
    <source>
        <strain evidence="3">cv. Morex</strain>
    </source>
</reference>
<accession>A0A8I6WPZ8</accession>
<dbReference type="EnsemblPlants" id="HORVU.MOREX.r3.2HG0175780.1">
    <property type="protein sequence ID" value="HORVU.MOREX.r3.2HG0175780.1"/>
    <property type="gene ID" value="HORVU.MOREX.r3.2HG0175780"/>
</dbReference>
<protein>
    <submittedName>
        <fullName evidence="2">Uncharacterized protein</fullName>
    </submittedName>
</protein>
<reference evidence="2" key="2">
    <citation type="submission" date="2020-10" db="EMBL/GenBank/DDBJ databases">
        <authorList>
            <person name="Scholz U."/>
            <person name="Mascher M."/>
            <person name="Fiebig A."/>
        </authorList>
    </citation>
    <scope>NUCLEOTIDE SEQUENCE [LARGE SCALE GENOMIC DNA]</scope>
    <source>
        <strain evidence="2">cv. Morex</strain>
    </source>
</reference>
<name>A0A8I6WPZ8_HORVV</name>
<keyword evidence="3" id="KW-1185">Reference proteome</keyword>
<dbReference type="Proteomes" id="UP000011116">
    <property type="component" value="Chromosome 2H"/>
</dbReference>
<feature type="region of interest" description="Disordered" evidence="1">
    <location>
        <begin position="1"/>
        <end position="63"/>
    </location>
</feature>
<dbReference type="Gramene" id="HORVU.MOREX.r3.2HG0175780.1">
    <property type="protein sequence ID" value="HORVU.MOREX.r3.2HG0175780.1"/>
    <property type="gene ID" value="HORVU.MOREX.r3.2HG0175780"/>
</dbReference>
<evidence type="ECO:0000256" key="1">
    <source>
        <dbReference type="SAM" id="MobiDB-lite"/>
    </source>
</evidence>
<feature type="compositionally biased region" description="Basic residues" evidence="1">
    <location>
        <begin position="35"/>
        <end position="49"/>
    </location>
</feature>
<feature type="compositionally biased region" description="Polar residues" evidence="1">
    <location>
        <begin position="1"/>
        <end position="13"/>
    </location>
</feature>
<evidence type="ECO:0000313" key="3">
    <source>
        <dbReference type="Proteomes" id="UP000011116"/>
    </source>
</evidence>